<sequence>MSSHRVAGAAVAAIVAAVLLLAGCAATGTRGAVVQEDDDFGTAEVYAVQEGDLEPAPDERAATVWDLFVRVVTPAFAASSMSEYRAGDDVDSDTLAYVHRADDPEYWVLAANLAFADDQDLLLSTLIHEYGHILSLGVADADPDVASCDTLELSEGCLAPDSLLLAFDERFWLPYGSDAPTPDDDDPDAAAAFYAAHEEDFVSDYAATNVVEDFAESFMTFVLEDRPEDSSPVAEKLLFFWDVPEYVEIRDRIRAEFSLT</sequence>
<organism evidence="2 3">
    <name type="scientific">Microbacterium lacus</name>
    <dbReference type="NCBI Taxonomy" id="415217"/>
    <lineage>
        <taxon>Bacteria</taxon>
        <taxon>Bacillati</taxon>
        <taxon>Actinomycetota</taxon>
        <taxon>Actinomycetes</taxon>
        <taxon>Micrococcales</taxon>
        <taxon>Microbacteriaceae</taxon>
        <taxon>Microbacterium</taxon>
    </lineage>
</organism>
<keyword evidence="1" id="KW-0732">Signal</keyword>
<dbReference type="RefSeq" id="WP_344052750.1">
    <property type="nucleotide sequence ID" value="NZ_BAAAPK010000001.1"/>
</dbReference>
<feature type="signal peptide" evidence="1">
    <location>
        <begin position="1"/>
        <end position="27"/>
    </location>
</feature>
<dbReference type="PROSITE" id="PS51257">
    <property type="entry name" value="PROKAR_LIPOPROTEIN"/>
    <property type="match status" value="1"/>
</dbReference>
<evidence type="ECO:0000313" key="2">
    <source>
        <dbReference type="EMBL" id="GAA1670032.1"/>
    </source>
</evidence>
<evidence type="ECO:0000313" key="3">
    <source>
        <dbReference type="Proteomes" id="UP001500596"/>
    </source>
</evidence>
<name>A0ABP4SCS9_9MICO</name>
<comment type="caution">
    <text evidence="2">The sequence shown here is derived from an EMBL/GenBank/DDBJ whole genome shotgun (WGS) entry which is preliminary data.</text>
</comment>
<keyword evidence="3" id="KW-1185">Reference proteome</keyword>
<feature type="chain" id="PRO_5047439593" description="NADH:ubiquinone oxidoreductase subunit 4 (Chain M)" evidence="1">
    <location>
        <begin position="28"/>
        <end position="260"/>
    </location>
</feature>
<protein>
    <recommendedName>
        <fullName evidence="4">NADH:ubiquinone oxidoreductase subunit 4 (Chain M)</fullName>
    </recommendedName>
</protein>
<dbReference type="EMBL" id="BAAAPK010000001">
    <property type="protein sequence ID" value="GAA1670032.1"/>
    <property type="molecule type" value="Genomic_DNA"/>
</dbReference>
<reference evidence="3" key="1">
    <citation type="journal article" date="2019" name="Int. J. Syst. Evol. Microbiol.">
        <title>The Global Catalogue of Microorganisms (GCM) 10K type strain sequencing project: providing services to taxonomists for standard genome sequencing and annotation.</title>
        <authorList>
            <consortium name="The Broad Institute Genomics Platform"/>
            <consortium name="The Broad Institute Genome Sequencing Center for Infectious Disease"/>
            <person name="Wu L."/>
            <person name="Ma J."/>
        </authorList>
    </citation>
    <scope>NUCLEOTIDE SEQUENCE [LARGE SCALE GENOMIC DNA]</scope>
    <source>
        <strain evidence="3">JCM 15575</strain>
    </source>
</reference>
<evidence type="ECO:0008006" key="4">
    <source>
        <dbReference type="Google" id="ProtNLM"/>
    </source>
</evidence>
<accession>A0ABP4SCS9</accession>
<dbReference type="Proteomes" id="UP001500596">
    <property type="component" value="Unassembled WGS sequence"/>
</dbReference>
<gene>
    <name evidence="2" type="ORF">GCM10009807_12710</name>
</gene>
<evidence type="ECO:0000256" key="1">
    <source>
        <dbReference type="SAM" id="SignalP"/>
    </source>
</evidence>
<proteinExistence type="predicted"/>